<reference evidence="2 3" key="1">
    <citation type="submission" date="2015-04" db="EMBL/GenBank/DDBJ databases">
        <authorList>
            <consortium name="Pathogen Informatics"/>
        </authorList>
    </citation>
    <scope>NUCLEOTIDE SEQUENCE [LARGE SCALE GENOMIC DNA]</scope>
    <source>
        <strain evidence="2 3">SGS1</strain>
    </source>
</reference>
<dbReference type="GeneID" id="39737257"/>
<dbReference type="RefSeq" id="XP_028534131.1">
    <property type="nucleotide sequence ID" value="XM_028677775.1"/>
</dbReference>
<dbReference type="InterPro" id="IPR036317">
    <property type="entry name" value="Cullin_homology_sf"/>
</dbReference>
<accession>A0A1J1H8A7</accession>
<dbReference type="OrthoDB" id="372012at2759"/>
<evidence type="ECO:0000313" key="2">
    <source>
        <dbReference type="EMBL" id="CRH01130.1"/>
    </source>
</evidence>
<evidence type="ECO:0000256" key="1">
    <source>
        <dbReference type="SAM" id="MobiDB-lite"/>
    </source>
</evidence>
<dbReference type="VEuPathDB" id="PlasmoDB:PRELSG_1201400"/>
<gene>
    <name evidence="2" type="ORF">PRELSG_1201400</name>
</gene>
<dbReference type="SUPFAM" id="SSF75632">
    <property type="entry name" value="Cullin homology domain"/>
    <property type="match status" value="1"/>
</dbReference>
<evidence type="ECO:0000313" key="3">
    <source>
        <dbReference type="Proteomes" id="UP000220158"/>
    </source>
</evidence>
<protein>
    <submittedName>
        <fullName evidence="2">Uncharacterized protein</fullName>
    </submittedName>
</protein>
<dbReference type="KEGG" id="prel:PRELSG_1201400"/>
<dbReference type="Proteomes" id="UP000220158">
    <property type="component" value="Chromosome 12"/>
</dbReference>
<dbReference type="EMBL" id="LN835307">
    <property type="protein sequence ID" value="CRH01130.1"/>
    <property type="molecule type" value="Genomic_DNA"/>
</dbReference>
<keyword evidence="3" id="KW-1185">Reference proteome</keyword>
<feature type="region of interest" description="Disordered" evidence="1">
    <location>
        <begin position="3757"/>
        <end position="3873"/>
    </location>
</feature>
<organism evidence="2 3">
    <name type="scientific">Plasmodium relictum</name>
    <dbReference type="NCBI Taxonomy" id="85471"/>
    <lineage>
        <taxon>Eukaryota</taxon>
        <taxon>Sar</taxon>
        <taxon>Alveolata</taxon>
        <taxon>Apicomplexa</taxon>
        <taxon>Aconoidasida</taxon>
        <taxon>Haemosporida</taxon>
        <taxon>Plasmodiidae</taxon>
        <taxon>Plasmodium</taxon>
        <taxon>Plasmodium (Haemamoeba)</taxon>
    </lineage>
</organism>
<name>A0A1J1H8A7_PLARL</name>
<sequence length="4073" mass="488779">MNSIDYDKNNKTKLCYSISKSKNNENSCFLNSNNNNLKREINNESFNLHFESDGNEIKSKRKNIKNELLLEYELNTEIIKNFVDIDDKNIPYVNINYKNHINSKNILLIIDFFVYNLFFHLKNIGKNINNFYLSFNNIIYPFHFNFYNNICENCILKNNKNGICKENNNTIFTVLNEKNYEQARNKKPKENFAHNFNKRDKGENEFLPNILKVWCERIKYTINIYNNNKKNYKIKKYFLKDNEIDYFDGKCICEKKSRYSINECLNALKDIIFNNEESNSFKNVYFFPKEKHFLTNNNILKHNNSKKDITKSLKEESDFSKNSCKEIKINSVNSYLSEHCEHYSKLYDDNITDLYIINYIKCKIEDYFKNVEVKKFWDIVNVKYLTEFDYKNSYKKMNEKERSNSNKICYESIYDYIQIIKKNKAKKDIKDKEITEINKSIKKEMINSNDNFKKESLDKEFIFKDLFNNTIKNYNVNEVQIYLSSYDNIFLKSITRFYLLLNFSVELLSILYEDIDLYSVHIFSLYEKINEYTYNEECKIGMNVYEKKENKSNLKNNHSFKKNTIRYNNTTNNSSKKSKLYNKNANMYYVDNSDKNDKTTSNTFLKYNKADKLNYYSYDGNNSKNIINETSCINGIYKSCDIKYSNYKNCIKSNFPAYIIYNYYSFSEKKLDTIVFDLLKLLLKRKYDKPTNDKNNILNYLKLLKYKEILKEIRSLIKYIIKKKKNVKPVINYLLGIYNKYNDKIKGLNCRKITNSKYLNILKKNFLLYSLNFYSFEFFSNKDLYADIKKSSLPKNKKNKRKLKIPGKINKKIIIEKFKTSLKIFDFNKICSKKIFNYECNSIHKSNKTNIKIKINKKLFIKKKRMRYLRKLRYYVYSYFSSINLCFDSNEKTYFIFENVEDIFHNIYKNGILKTLNKIKIKEKVLEIIKNKNTIYKKVVRKMKEKNKTVEKNKLKDYGKYYKTFVDLLKIIKDQDEHILNNLFNMIDNINEQLNLFYTNICHCIPLQNSEKINIKNLMNQKIELLKEDINFNYHSETNLFHLDENSYHYDLEQKNFNNNIKTEFKGSLKNIFLNKNNKQIMNQTYENFNYFSEVNTKNDVHINNKTDEINNTQNNNNNIKNEDYDLHINNILYNESSINSIHNMHNNYVKKNSSNFSYNNLHNQNIKPCSCDCNFINLENKNSTLFHNNKNYFHKKKGFNSNLFPNSNDKKFKRCVKCNSMLDKNILEKKKKMFYNFFNLKKYYKKKKKKINYLTYDLSILKEYFYVYLKKYFDDIIILFEYFFSHSNNYFCIDTNLNNSFVRKNSENSCKVKNEELIYHIFALSNYDNFNNDNENILDYSDVKNSISIKDYNNYVLIKNLKLFVKNDIIQFISRSINLINNNVSLKIGNIKKAFNVIFRLLKIYNCNNEIFIFKILFSLILKYGKYCKKKIVKKNTSIKLSGNLNEYEIENDFLYDKKKKKFFEKFGIHDMSVSKDIISLLKYIVLCNKDKECTNEDIFDGHTDNINTNNSYGNGINNYLYNLSSYNEEYTLKNILHKLIRKKKKMLHYGNKIKNKASMSNEEQYLDHLSNIYEIIYPNNLKNYENTKLFITIEKKRKINRKRKLVCEDDLVESNIDDKNIKTKIKKVKKTVIKFIDDNKYVFPYIFNTFDSKLSHNFDYDIINLNSNFKFFHYINRNEYSFKNSILNYIYGYPLLYIQKNDDINNSFINNSNLEGILSNKNDKEIKQSNNRNNCHDINYNDNNNSSSSVKINLNNKINCFKNCSKDIETLNCKISKTNNKIDNETKSNSNSMFKIYNKKNINGNNESTEISGNIYENIKNKENDANIKKHFIKEFRRNKRRELINIFKNLNISNNIPLKYIHLCVIADIFKYLNLHHILRSIFKKLYEEKLKEIQEKFDSNNKHYLPKILIFFLLYFYSFLDIVYGIRDGNFINMNNNDNYNIFNNFNNMILKKKKKRKENNDAPNEAQKKSFIYLNNKFSKKNNYLWILKKKEKNDLSSYVDKIYLTLKKKKGSGKNKFCSNFTTFLNYYLDYNFSFLNNIKNFDENKNKNYLFVYNDNNDNDSIYENSEGIMNESLDINNNDTLLYKYFNISIHNIKENINYKKSSLYLSSINFLYFSQYNEKNLTFHKNYELIEKKDENEVIYNSNDSTSLSKRIEFIHDILRKYLKELLEKKKHCIIGALTNFKNCKKGLEDIKFIYHLIYLLNYGNKQNNSDFVLYKNLYYLLIEKLYNEKLNKNLDSEKLVYFILNLVKMTRIVKVRSSKMEKLFKLLQKYSEKFSDFHFNIFDRIFLFIYEDAKIENKIFLKSYFNKYFNDTKIILHIFDHILNSSKYRKKLLLQKDKNEEIEDIDINNSNSYSSITQKRNISSERKCNLKIAANKNNKNYNYNYNKITKYENPFSLGNFFRINNKSKETNLKKERSSNINQEAIKNIFLKYKNIYSSDSNSSDNNLFKIKHIRNVNYMRYVNERVKYIYNKINKNKWNKNKINDKYEENKKMYSKRNKITEKNTFINSKNYHSNNNIINDHNNKNQNINYNTSLFYEYDNNNNNNNISTHYSYDKRKERKSSKFLNDEIGNNPVNKIKNLPNYNFINENEKIKLKIPNKKIKYYNLNIKKHIEDYSSDEFFDFVNIHMYFEKNMKKKNDKKNNTNFNKIYFDDNSSASYYNSSSNDDYNKDNNKKKIFFYINDTNTMNCDKFFSLLSNSDIKNFKKNEDDNYDEKNEIDLLYSTQSGELDNNSNNKNYKNLVNFNYDNSFCFIKYKPYLQFNNKSNIEKKKQREKEKNKINKREIMCIPLYISIVGGIDVFLHKFNSYICDTYMNPYFYINTFYFEKYIRKKYKKYKNYDNYLIYDYYYYNYIFCNKFSSYYSYKAIKNKKIRANTYIKFFNCNIDTMLNNNASSNKENIDLNENEKIKEDNYLILNGNIPSEKNCSNGLVKDNKKVNNIKFDEVIIKKEGENSTVQNIKKKKEIEKNKFNIADNSKNNFDKSINVDLYNYEKKTSSENNKKCMTINDLKKGFDHINTYKSHSNFFSEEYEDNFFYTDNNLTSDDDEYRKSKKDINDIYILKRDLFIIDYLHNYFNFSILTRMKNIIEDMLHNYNLNLPYINKYIKINDTEEMWMYDESIKNEKNKKENKSLINKEGNENSHHIYSKSSIFIEKEISMKISKDVIHEEDEKRKKKNANKNYEENELELYDDNFNLSKKDSSKNIFYNSLIKEEFISKKIQISITVLNLEYWKLENLKEDDQIVKNLIPDSVQMYFDSINDIYQKKNGDKYLIFIYDLCYIDLNINDLIYTVKLSEGLLFLFLSNLENHTIDIYKNNLFYNDMKTNSNIYNYDYMFISSNYKHKDNKTVHMIVNDNIILYDFHIIKSSKNLFNVKKKKYIKKEPFEEIIKKERERQEEEKKNNNVINCNNKIIFDNKKGNNAVLKYESKTEERNSKKEGINNPKIEHYLVKFTNHNTNNENNNSIKNNEIEKKHNLAGVQNMVLKKNEYLNEDFKKEKSFYDMSKNTFSNTNQNNINTLNKQISKENFYYKLNFLKEIEEKEIEKIANNKNINDIYVKLFFTEEYLIQKTNISEKFIKEALKKLTRKKFLQKSTLKIMNKKNNKTMQFNVYSIANFDNLDDDENKNKNEKMNKSTPFFKSENEFANKISISSKNSQGNFLSEKKQKLNKNSIVINYSNSNKKHVLSENHATDVYKNNVQPNIINEQRYMYNNEFNSQKKEKGNNELHINSLISNSIHGFISSTLYDNSKNSNSNKKNNSSSNDHNNNNDSNYNNNYYYIDDDNNNNNSKDYNNNNNNNNNNSKDYNNNNNNNSNNNNSKDYNNNNKDYNNNIINDNNNNNNSKDYNNNDYNNNNDNSSHNSYLNYSNRLIGNSMTDNVEKNKYEKKKINRVSKKNKRINKSVNEKVNANNLLLYINNTNINQNNANKDSLVNEDEKLNEKNINLNFSSNINEPVDYFLDTVVTESDEEKEIKRRRTFDNLNLEESYEFYEKEILRITTERMNKMKSEPGKNTSTPLFLILNSLNKILVEKKLKKVTQQNVLAILNIMLKKNKITRIGGNWQPT</sequence>
<proteinExistence type="predicted"/>